<gene>
    <name evidence="10" type="ORF">ABW02_24985</name>
</gene>
<feature type="binding site" evidence="7">
    <location>
        <position position="133"/>
    </location>
    <ligand>
        <name>a divalent metal cation</name>
        <dbReference type="ChEBI" id="CHEBI:60240"/>
    </ligand>
</feature>
<protein>
    <submittedName>
        <fullName evidence="10">Malate dehydrogenase</fullName>
    </submittedName>
</protein>
<dbReference type="Pfam" id="PF03949">
    <property type="entry name" value="Malic_M"/>
    <property type="match status" value="1"/>
</dbReference>
<evidence type="ECO:0000256" key="4">
    <source>
        <dbReference type="ARBA" id="ARBA00023002"/>
    </source>
</evidence>
<dbReference type="InterPro" id="IPR001891">
    <property type="entry name" value="Malic_OxRdtase"/>
</dbReference>
<dbReference type="EMBL" id="LDPH01000050">
    <property type="protein sequence ID" value="KLV16976.1"/>
    <property type="molecule type" value="Genomic_DNA"/>
</dbReference>
<feature type="domain" description="Malic enzyme N-terminal" evidence="9">
    <location>
        <begin position="15"/>
        <end position="148"/>
    </location>
</feature>
<dbReference type="FunFam" id="3.40.50.10380:FF:000003">
    <property type="entry name" value="NADP-dependent malic enzyme"/>
    <property type="match status" value="1"/>
</dbReference>
<dbReference type="GO" id="GO:0016616">
    <property type="term" value="F:oxidoreductase activity, acting on the CH-OH group of donors, NAD or NADP as acceptor"/>
    <property type="evidence" value="ECO:0007669"/>
    <property type="project" value="InterPro"/>
</dbReference>
<dbReference type="GO" id="GO:0004470">
    <property type="term" value="F:malic enzyme activity"/>
    <property type="evidence" value="ECO:0007669"/>
    <property type="project" value="InterPro"/>
</dbReference>
<dbReference type="FunFam" id="3.40.50.720:FF:000095">
    <property type="entry name" value="NADP-dependent malic enzyme"/>
    <property type="match status" value="1"/>
</dbReference>
<comment type="cofactor">
    <cofactor evidence="7">
        <name>Mg(2+)</name>
        <dbReference type="ChEBI" id="CHEBI:18420"/>
    </cofactor>
    <cofactor evidence="7">
        <name>Mn(2+)</name>
        <dbReference type="ChEBI" id="CHEBI:29035"/>
    </cofactor>
    <text evidence="7">Divalent metal cations. Prefers magnesium or manganese.</text>
</comment>
<evidence type="ECO:0000259" key="8">
    <source>
        <dbReference type="SMART" id="SM00919"/>
    </source>
</evidence>
<evidence type="ECO:0000313" key="10">
    <source>
        <dbReference type="EMBL" id="KLV16976.1"/>
    </source>
</evidence>
<dbReference type="InterPro" id="IPR036291">
    <property type="entry name" value="NAD(P)-bd_dom_sf"/>
</dbReference>
<reference evidence="10 11" key="1">
    <citation type="submission" date="2015-05" db="EMBL/GenBank/DDBJ databases">
        <title>Whole genome sequence and identification of bacterial endophytes from Costus igneus.</title>
        <authorList>
            <person name="Lee Y.P."/>
            <person name="Gan H.M."/>
            <person name="Eng W."/>
            <person name="Wheatley M.S."/>
            <person name="Caraballo A."/>
            <person name="Polter S."/>
            <person name="Savka M.A."/>
            <person name="Hudson A.O."/>
        </authorList>
    </citation>
    <scope>NUCLEOTIDE SEQUENCE [LARGE SCALE GENOMIC DNA]</scope>
    <source>
        <strain evidence="10 11">RIT379</strain>
    </source>
</reference>
<dbReference type="InterPro" id="IPR045213">
    <property type="entry name" value="Malic_NAD-bd_bact_type"/>
</dbReference>
<dbReference type="Pfam" id="PF00390">
    <property type="entry name" value="malic"/>
    <property type="match status" value="1"/>
</dbReference>
<dbReference type="OrthoDB" id="9805787at2"/>
<dbReference type="PIRSF" id="PIRSF000106">
    <property type="entry name" value="ME"/>
    <property type="match status" value="1"/>
</dbReference>
<comment type="similarity">
    <text evidence="2">Belongs to the malic enzymes family.</text>
</comment>
<keyword evidence="11" id="KW-1185">Reference proteome</keyword>
<evidence type="ECO:0000256" key="2">
    <source>
        <dbReference type="ARBA" id="ARBA00008785"/>
    </source>
</evidence>
<dbReference type="PANTHER" id="PTHR43237">
    <property type="entry name" value="NADP-DEPENDENT MALIC ENZYME"/>
    <property type="match status" value="1"/>
</dbReference>
<dbReference type="GO" id="GO:0046872">
    <property type="term" value="F:metal ion binding"/>
    <property type="evidence" value="ECO:0007669"/>
    <property type="project" value="UniProtKB-KW"/>
</dbReference>
<dbReference type="Proteomes" id="UP000036045">
    <property type="component" value="Unassembled WGS sequence"/>
</dbReference>
<dbReference type="Gene3D" id="3.40.50.10380">
    <property type="entry name" value="Malic enzyme, N-terminal domain"/>
    <property type="match status" value="1"/>
</dbReference>
<name>A0A0J1HTD6_NIACI</name>
<feature type="binding site" evidence="7">
    <location>
        <position position="134"/>
    </location>
    <ligand>
        <name>a divalent metal cation</name>
        <dbReference type="ChEBI" id="CHEBI:60240"/>
    </ligand>
</feature>
<evidence type="ECO:0000313" key="11">
    <source>
        <dbReference type="Proteomes" id="UP000036045"/>
    </source>
</evidence>
<dbReference type="RefSeq" id="WP_047944892.1">
    <property type="nucleotide sequence ID" value="NZ_JAMAUJ010000006.1"/>
</dbReference>
<proteinExistence type="inferred from homology"/>
<sequence>MSLREDALHMHQVKQGKLEIHAKVEVKNAQDLSLAYSPGVAEPCKEIFENPETVYDFTMKGNMVGLITNGTSVLGLGNIGAEASLPVMEGKAILLKSFAGVDAFPIALNSTDVDKIVEAVKLMAPTFGAIHLEDIAAPQCFEIEERLNQELAIPVYHDDQHGTAIVALAGLLNALKIVKKEMKDLKIVINGAGASGIAITKLFNSYGVTNMIICDTKGAIFAGRKVGMNPAKESVAAYTNAKLATGTLRDVLVGADVFIGVSVADTLTKEMVQTMNKDAIIFALANPVPEISPAHAKESGAIIVGTGRSDFPNQVNNVLAFPGIFRGALDVRATTINEEMKKAAAEAIAGLVADAELNEDYVIPSPFDPRVAPAVASAVAKAAMETNVARIQVNPEDVRLKTMKATIIDKQ</sequence>
<feature type="domain" description="Malic enzyme NAD-binding" evidence="8">
    <location>
        <begin position="160"/>
        <end position="384"/>
    </location>
</feature>
<keyword evidence="3 7" id="KW-0479">Metal-binding</keyword>
<dbReference type="InterPro" id="IPR012302">
    <property type="entry name" value="Malic_NAD-bd"/>
</dbReference>
<dbReference type="SUPFAM" id="SSF53223">
    <property type="entry name" value="Aminoacid dehydrogenase-like, N-terminal domain"/>
    <property type="match status" value="1"/>
</dbReference>
<dbReference type="GO" id="GO:0051287">
    <property type="term" value="F:NAD binding"/>
    <property type="evidence" value="ECO:0007669"/>
    <property type="project" value="InterPro"/>
</dbReference>
<dbReference type="SUPFAM" id="SSF51735">
    <property type="entry name" value="NAD(P)-binding Rossmann-fold domains"/>
    <property type="match status" value="1"/>
</dbReference>
<feature type="active site" description="Proton donor" evidence="5">
    <location>
        <position position="36"/>
    </location>
</feature>
<dbReference type="SMART" id="SM01274">
    <property type="entry name" value="malic"/>
    <property type="match status" value="1"/>
</dbReference>
<dbReference type="PATRIC" id="fig|1397.4.peg.4528"/>
<dbReference type="InterPro" id="IPR051674">
    <property type="entry name" value="Malate_Decarboxylase"/>
</dbReference>
<organism evidence="10 11">
    <name type="scientific">Niallia circulans</name>
    <name type="common">Bacillus circulans</name>
    <dbReference type="NCBI Taxonomy" id="1397"/>
    <lineage>
        <taxon>Bacteria</taxon>
        <taxon>Bacillati</taxon>
        <taxon>Bacillota</taxon>
        <taxon>Bacilli</taxon>
        <taxon>Bacillales</taxon>
        <taxon>Bacillaceae</taxon>
        <taxon>Niallia</taxon>
    </lineage>
</organism>
<feature type="binding site" evidence="6">
    <location>
        <position position="286"/>
    </location>
    <ligand>
        <name>(S)-malate</name>
        <dbReference type="ChEBI" id="CHEBI:15589"/>
    </ligand>
</feature>
<dbReference type="AlphaFoldDB" id="A0A0J1HTD6"/>
<dbReference type="InterPro" id="IPR037062">
    <property type="entry name" value="Malic_N_dom_sf"/>
</dbReference>
<dbReference type="InterPro" id="IPR012301">
    <property type="entry name" value="Malic_N_dom"/>
</dbReference>
<evidence type="ECO:0000256" key="3">
    <source>
        <dbReference type="ARBA" id="ARBA00022723"/>
    </source>
</evidence>
<dbReference type="Gene3D" id="3.40.50.720">
    <property type="entry name" value="NAD(P)-binding Rossmann-like Domain"/>
    <property type="match status" value="1"/>
</dbReference>
<feature type="binding site" evidence="6">
    <location>
        <position position="316"/>
    </location>
    <ligand>
        <name>(S)-malate</name>
        <dbReference type="ChEBI" id="CHEBI:15589"/>
    </ligand>
</feature>
<evidence type="ECO:0000256" key="1">
    <source>
        <dbReference type="ARBA" id="ARBA00001936"/>
    </source>
</evidence>
<dbReference type="PANTHER" id="PTHR43237:SF4">
    <property type="entry name" value="NADP-DEPENDENT MALIC ENZYME"/>
    <property type="match status" value="1"/>
</dbReference>
<feature type="binding site" evidence="7">
    <location>
        <position position="159"/>
    </location>
    <ligand>
        <name>a divalent metal cation</name>
        <dbReference type="ChEBI" id="CHEBI:60240"/>
    </ligand>
</feature>
<accession>A0A0J1HTD6</accession>
<dbReference type="InterPro" id="IPR046346">
    <property type="entry name" value="Aminoacid_DH-like_N_sf"/>
</dbReference>
<evidence type="ECO:0000256" key="7">
    <source>
        <dbReference type="PIRSR" id="PIRSR000106-3"/>
    </source>
</evidence>
<dbReference type="SMART" id="SM00919">
    <property type="entry name" value="Malic_M"/>
    <property type="match status" value="1"/>
</dbReference>
<feature type="active site" description="Proton acceptor" evidence="5">
    <location>
        <position position="91"/>
    </location>
</feature>
<comment type="cofactor">
    <cofactor evidence="1">
        <name>Mn(2+)</name>
        <dbReference type="ChEBI" id="CHEBI:29035"/>
    </cofactor>
</comment>
<evidence type="ECO:0000259" key="9">
    <source>
        <dbReference type="SMART" id="SM01274"/>
    </source>
</evidence>
<comment type="caution">
    <text evidence="10">The sequence shown here is derived from an EMBL/GenBank/DDBJ whole genome shotgun (WGS) entry which is preliminary data.</text>
</comment>
<dbReference type="CDD" id="cd05311">
    <property type="entry name" value="NAD_bind_2_malic_enz"/>
    <property type="match status" value="1"/>
</dbReference>
<keyword evidence="4" id="KW-0560">Oxidoreductase</keyword>
<evidence type="ECO:0000256" key="6">
    <source>
        <dbReference type="PIRSR" id="PIRSR000106-2"/>
    </source>
</evidence>
<evidence type="ECO:0000256" key="5">
    <source>
        <dbReference type="PIRSR" id="PIRSR000106-1"/>
    </source>
</evidence>